<dbReference type="Pfam" id="PF00808">
    <property type="entry name" value="CBFD_NFYB_HMF"/>
    <property type="match status" value="1"/>
</dbReference>
<keyword evidence="5" id="KW-0804">Transcription</keyword>
<dbReference type="Gene3D" id="1.10.20.10">
    <property type="entry name" value="Histone, subunit A"/>
    <property type="match status" value="1"/>
</dbReference>
<comment type="similarity">
    <text evidence="1">Belongs to the NFYB/HAP3 subunit family.</text>
</comment>
<proteinExistence type="inferred from homology"/>
<dbReference type="AlphaFoldDB" id="A0A0K0CW76"/>
<evidence type="ECO:0000256" key="6">
    <source>
        <dbReference type="ARBA" id="ARBA00025263"/>
    </source>
</evidence>
<keyword evidence="3" id="KW-0805">Transcription regulation</keyword>
<reference evidence="10" key="1">
    <citation type="submission" date="2012-09" db="EMBL/GenBank/DDBJ databases">
        <authorList>
            <person name="Martin A.A."/>
        </authorList>
    </citation>
    <scope>NUCLEOTIDE SEQUENCE</scope>
</reference>
<accession>A0A0K0CW76</accession>
<dbReference type="InterPro" id="IPR009072">
    <property type="entry name" value="Histone-fold"/>
</dbReference>
<sequence length="208" mass="23549">MLFVVWNKCEGNLTESFLRNYHSLQESMKIRFQRGDGDEEASDNRSNNPIPDQERFLPIANVARVMKRMIPSSGKIAKDAKECVQECVSEFISFITSEANDKCLSEKRKTISADDLLDAITNMGFDNYVAPLQLFLDSSTPVVISGGLGGMSVTALQQQPMQIYVDPVSKQHYMAIESGFRFSSRFVHYLPHSFRLHAIFTSHDNKIE</sequence>
<protein>
    <recommendedName>
        <fullName evidence="2">Nuclear transcription factor Y subunit beta</fullName>
    </recommendedName>
    <alternativeName>
        <fullName evidence="7">CAAT box DNA-binding protein subunit B</fullName>
    </alternativeName>
    <alternativeName>
        <fullName evidence="8">Nuclear transcription factor Y subunit B</fullName>
    </alternativeName>
</protein>
<dbReference type="InterPro" id="IPR027113">
    <property type="entry name" value="Transc_fact_NFYB/HAP3"/>
</dbReference>
<dbReference type="CDD" id="cd22907">
    <property type="entry name" value="HFD_NFYB"/>
    <property type="match status" value="1"/>
</dbReference>
<reference evidence="11" key="2">
    <citation type="submission" date="2017-02" db="UniProtKB">
        <authorList>
            <consortium name="WormBaseParasite"/>
        </authorList>
    </citation>
    <scope>IDENTIFICATION</scope>
</reference>
<dbReference type="WBParaSite" id="ACAC_0000166301-mRNA-1">
    <property type="protein sequence ID" value="ACAC_0000166301-mRNA-1"/>
    <property type="gene ID" value="ACAC_0000166301"/>
</dbReference>
<dbReference type="InterPro" id="IPR003958">
    <property type="entry name" value="CBFA_NFYB_domain"/>
</dbReference>
<dbReference type="STRING" id="6313.A0A0K0CW76"/>
<evidence type="ECO:0000256" key="5">
    <source>
        <dbReference type="ARBA" id="ARBA00023163"/>
    </source>
</evidence>
<dbReference type="SUPFAM" id="SSF47113">
    <property type="entry name" value="Histone-fold"/>
    <property type="match status" value="1"/>
</dbReference>
<keyword evidence="10" id="KW-1185">Reference proteome</keyword>
<dbReference type="Proteomes" id="UP000035642">
    <property type="component" value="Unassembled WGS sequence"/>
</dbReference>
<dbReference type="PANTHER" id="PTHR11064">
    <property type="entry name" value="CCAAT-BINDING TRANSCRIPTION FACTOR-RELATED"/>
    <property type="match status" value="1"/>
</dbReference>
<dbReference type="PANTHER" id="PTHR11064:SF9">
    <property type="entry name" value="NUCLEAR TRANSCRIPTION FACTOR Y SUBUNIT BETA"/>
    <property type="match status" value="1"/>
</dbReference>
<evidence type="ECO:0000256" key="1">
    <source>
        <dbReference type="ARBA" id="ARBA00009053"/>
    </source>
</evidence>
<dbReference type="GO" id="GO:0046982">
    <property type="term" value="F:protein heterodimerization activity"/>
    <property type="evidence" value="ECO:0007669"/>
    <property type="project" value="InterPro"/>
</dbReference>
<evidence type="ECO:0000256" key="3">
    <source>
        <dbReference type="ARBA" id="ARBA00023015"/>
    </source>
</evidence>
<name>A0A0K0CW76_ANGCA</name>
<keyword evidence="4" id="KW-0238">DNA-binding</keyword>
<evidence type="ECO:0000313" key="11">
    <source>
        <dbReference type="WBParaSite" id="ACAC_0000166301-mRNA-1"/>
    </source>
</evidence>
<comment type="function">
    <text evidence="6">Component of the sequence-specific heterotrimeric transcription factor (NF-Y) which specifically recognizes a 5'-CCAAT-3' box motif found in the promoters of its target genes. NF-Y can function as both an activator and a repressor, depending on its interacting cofactors.</text>
</comment>
<organism evidence="10 11">
    <name type="scientific">Angiostrongylus cantonensis</name>
    <name type="common">Rat lungworm</name>
    <dbReference type="NCBI Taxonomy" id="6313"/>
    <lineage>
        <taxon>Eukaryota</taxon>
        <taxon>Metazoa</taxon>
        <taxon>Ecdysozoa</taxon>
        <taxon>Nematoda</taxon>
        <taxon>Chromadorea</taxon>
        <taxon>Rhabditida</taxon>
        <taxon>Rhabditina</taxon>
        <taxon>Rhabditomorpha</taxon>
        <taxon>Strongyloidea</taxon>
        <taxon>Metastrongylidae</taxon>
        <taxon>Angiostrongylus</taxon>
    </lineage>
</organism>
<dbReference type="GO" id="GO:0000978">
    <property type="term" value="F:RNA polymerase II cis-regulatory region sequence-specific DNA binding"/>
    <property type="evidence" value="ECO:0007669"/>
    <property type="project" value="TreeGrafter"/>
</dbReference>
<dbReference type="InterPro" id="IPR003956">
    <property type="entry name" value="Transcrpt_fac_NFYB/HAP3_CS"/>
</dbReference>
<dbReference type="GO" id="GO:0016602">
    <property type="term" value="C:CCAAT-binding factor complex"/>
    <property type="evidence" value="ECO:0007669"/>
    <property type="project" value="InterPro"/>
</dbReference>
<dbReference type="PROSITE" id="PS00685">
    <property type="entry name" value="NFYB_HAP3"/>
    <property type="match status" value="1"/>
</dbReference>
<dbReference type="PRINTS" id="PR00615">
    <property type="entry name" value="CCAATSUBUNTA"/>
</dbReference>
<evidence type="ECO:0000256" key="4">
    <source>
        <dbReference type="ARBA" id="ARBA00023125"/>
    </source>
</evidence>
<dbReference type="GO" id="GO:0001228">
    <property type="term" value="F:DNA-binding transcription activator activity, RNA polymerase II-specific"/>
    <property type="evidence" value="ECO:0007669"/>
    <property type="project" value="InterPro"/>
</dbReference>
<evidence type="ECO:0000256" key="2">
    <source>
        <dbReference type="ARBA" id="ARBA00015277"/>
    </source>
</evidence>
<evidence type="ECO:0000256" key="7">
    <source>
        <dbReference type="ARBA" id="ARBA00029965"/>
    </source>
</evidence>
<evidence type="ECO:0000256" key="8">
    <source>
        <dbReference type="ARBA" id="ARBA00031126"/>
    </source>
</evidence>
<evidence type="ECO:0000313" key="10">
    <source>
        <dbReference type="Proteomes" id="UP000035642"/>
    </source>
</evidence>
<evidence type="ECO:0000259" key="9">
    <source>
        <dbReference type="Pfam" id="PF00808"/>
    </source>
</evidence>
<feature type="domain" description="Transcription factor CBF/NF-Y/archaeal histone" evidence="9">
    <location>
        <begin position="56"/>
        <end position="120"/>
    </location>
</feature>